<dbReference type="NCBIfam" id="TIGR00730">
    <property type="entry name" value="Rossman fold protein, TIGR00730 family"/>
    <property type="match status" value="1"/>
</dbReference>
<gene>
    <name evidence="3" type="ORF">LG34_10650</name>
</gene>
<reference evidence="3 4" key="1">
    <citation type="submission" date="2014-09" db="EMBL/GenBank/DDBJ databases">
        <title>Butyrate-producing bacteria isolated from human gut.</title>
        <authorList>
            <person name="Zhang Q."/>
            <person name="Zhao L."/>
        </authorList>
    </citation>
    <scope>NUCLEOTIDE SEQUENCE [LARGE SCALE GENOMIC DNA]</scope>
    <source>
        <strain evidence="3 4">21</strain>
    </source>
</reference>
<organism evidence="3 4">
    <name type="scientific">Eubacterium ramulus</name>
    <dbReference type="NCBI Taxonomy" id="39490"/>
    <lineage>
        <taxon>Bacteria</taxon>
        <taxon>Bacillati</taxon>
        <taxon>Bacillota</taxon>
        <taxon>Clostridia</taxon>
        <taxon>Eubacteriales</taxon>
        <taxon>Eubacteriaceae</taxon>
        <taxon>Eubacterium</taxon>
    </lineage>
</organism>
<dbReference type="PANTHER" id="PTHR31223">
    <property type="entry name" value="LOG FAMILY PROTEIN YJL055W"/>
    <property type="match status" value="1"/>
</dbReference>
<dbReference type="GO" id="GO:0009691">
    <property type="term" value="P:cytokinin biosynthetic process"/>
    <property type="evidence" value="ECO:0007669"/>
    <property type="project" value="UniProtKB-UniRule"/>
</dbReference>
<dbReference type="Gene3D" id="3.40.50.450">
    <property type="match status" value="1"/>
</dbReference>
<sequence>MKIAVYCASEFGKEELYTEAARELGQWIGASKHTLVYGGGESGLMGIVAKEVHDAGCEVIGVVPGNVAFIKNRPQPYVTKLIFTEDMSERKRKMLELADVFIALPGGIGTLDEISETITLTKIGVFHKPSILFNRNGFYEPLKQMFQTMEDAGFLAEDKMKHVLFSDDLKEMEGFLREWL</sequence>
<evidence type="ECO:0000256" key="1">
    <source>
        <dbReference type="ARBA" id="ARBA00006763"/>
    </source>
</evidence>
<comment type="similarity">
    <text evidence="1 2">Belongs to the LOG family.</text>
</comment>
<keyword evidence="2" id="KW-0378">Hydrolase</keyword>
<dbReference type="GO" id="GO:0005829">
    <property type="term" value="C:cytosol"/>
    <property type="evidence" value="ECO:0007669"/>
    <property type="project" value="TreeGrafter"/>
</dbReference>
<proteinExistence type="inferred from homology"/>
<accession>A0A2V1JRD3</accession>
<dbReference type="PANTHER" id="PTHR31223:SF70">
    <property type="entry name" value="LOG FAMILY PROTEIN YJL055W"/>
    <property type="match status" value="1"/>
</dbReference>
<dbReference type="InterPro" id="IPR005269">
    <property type="entry name" value="LOG"/>
</dbReference>
<dbReference type="GO" id="GO:0016799">
    <property type="term" value="F:hydrolase activity, hydrolyzing N-glycosyl compounds"/>
    <property type="evidence" value="ECO:0007669"/>
    <property type="project" value="TreeGrafter"/>
</dbReference>
<dbReference type="Pfam" id="PF03641">
    <property type="entry name" value="Lysine_decarbox"/>
    <property type="match status" value="1"/>
</dbReference>
<dbReference type="RefSeq" id="WP_109215958.1">
    <property type="nucleotide sequence ID" value="NZ_CABMEW010000001.1"/>
</dbReference>
<evidence type="ECO:0000256" key="2">
    <source>
        <dbReference type="RuleBase" id="RU363015"/>
    </source>
</evidence>
<keyword evidence="4" id="KW-1185">Reference proteome</keyword>
<evidence type="ECO:0000313" key="3">
    <source>
        <dbReference type="EMBL" id="PWE86324.1"/>
    </source>
</evidence>
<name>A0A2V1JRD3_EUBRA</name>
<dbReference type="EC" id="3.2.2.n1" evidence="2"/>
<dbReference type="OrthoDB" id="9801098at2"/>
<dbReference type="Proteomes" id="UP000245288">
    <property type="component" value="Unassembled WGS sequence"/>
</dbReference>
<dbReference type="SUPFAM" id="SSF102405">
    <property type="entry name" value="MCP/YpsA-like"/>
    <property type="match status" value="1"/>
</dbReference>
<dbReference type="AlphaFoldDB" id="A0A2V1JRD3"/>
<dbReference type="InterPro" id="IPR031100">
    <property type="entry name" value="LOG_fam"/>
</dbReference>
<evidence type="ECO:0000313" key="4">
    <source>
        <dbReference type="Proteomes" id="UP000245288"/>
    </source>
</evidence>
<keyword evidence="2" id="KW-0203">Cytokinin biosynthesis</keyword>
<comment type="caution">
    <text evidence="3">The sequence shown here is derived from an EMBL/GenBank/DDBJ whole genome shotgun (WGS) entry which is preliminary data.</text>
</comment>
<dbReference type="EMBL" id="JRFU01000115">
    <property type="protein sequence ID" value="PWE86324.1"/>
    <property type="molecule type" value="Genomic_DNA"/>
</dbReference>
<protein>
    <recommendedName>
        <fullName evidence="2">Cytokinin riboside 5'-monophosphate phosphoribohydrolase</fullName>
        <ecNumber evidence="2">3.2.2.n1</ecNumber>
    </recommendedName>
</protein>